<protein>
    <submittedName>
        <fullName evidence="1">Uncharacterized protein</fullName>
    </submittedName>
</protein>
<evidence type="ECO:0000313" key="2">
    <source>
        <dbReference type="Proteomes" id="UP000024404"/>
    </source>
</evidence>
<keyword evidence="2" id="KW-1185">Reference proteome</keyword>
<reference evidence="2" key="1">
    <citation type="submission" date="2013-10" db="EMBL/GenBank/DDBJ databases">
        <title>Genome sequencing of Onchocerca volvulus.</title>
        <authorList>
            <person name="Cotton J."/>
            <person name="Tsai J."/>
            <person name="Stanley E."/>
            <person name="Tracey A."/>
            <person name="Holroyd N."/>
            <person name="Lustigman S."/>
            <person name="Berriman M."/>
        </authorList>
    </citation>
    <scope>NUCLEOTIDE SEQUENCE</scope>
</reference>
<dbReference type="Proteomes" id="UP000024404">
    <property type="component" value="Unassembled WGS sequence"/>
</dbReference>
<dbReference type="EMBL" id="CMVM020000075">
    <property type="status" value="NOT_ANNOTATED_CDS"/>
    <property type="molecule type" value="Genomic_DNA"/>
</dbReference>
<dbReference type="EnsemblMetazoa" id="OVOC2637.1">
    <property type="protein sequence ID" value="OVOC2637.1"/>
    <property type="gene ID" value="WBGene00239446"/>
</dbReference>
<evidence type="ECO:0000313" key="1">
    <source>
        <dbReference type="EnsemblMetazoa" id="OVOC2637.1"/>
    </source>
</evidence>
<dbReference type="AlphaFoldDB" id="A0A8R1XQR6"/>
<accession>A0A8R1XQR6</accession>
<reference evidence="1" key="2">
    <citation type="submission" date="2022-06" db="UniProtKB">
        <authorList>
            <consortium name="EnsemblMetazoa"/>
        </authorList>
    </citation>
    <scope>IDENTIFICATION</scope>
</reference>
<sequence>MVGASCVRFLFAKFKFLTQATDSKLSHSYPNNRNECNELRNMIETFYRETFSRDEIEENESKIKSMELFVNNRKKETGNVFQISHENLPSLAHLDYFFFDFLCLQKFSLQIFLSKKIKIYYVLIM</sequence>
<name>A0A8R1XQR6_ONCVO</name>
<organism evidence="1 2">
    <name type="scientific">Onchocerca volvulus</name>
    <dbReference type="NCBI Taxonomy" id="6282"/>
    <lineage>
        <taxon>Eukaryota</taxon>
        <taxon>Metazoa</taxon>
        <taxon>Ecdysozoa</taxon>
        <taxon>Nematoda</taxon>
        <taxon>Chromadorea</taxon>
        <taxon>Rhabditida</taxon>
        <taxon>Spirurina</taxon>
        <taxon>Spiruromorpha</taxon>
        <taxon>Filarioidea</taxon>
        <taxon>Onchocercidae</taxon>
        <taxon>Onchocerca</taxon>
    </lineage>
</organism>
<proteinExistence type="predicted"/>